<feature type="transmembrane region" description="Helical" evidence="1">
    <location>
        <begin position="6"/>
        <end position="22"/>
    </location>
</feature>
<organism evidence="2 3">
    <name type="scientific">Pandoraea vervacti</name>
    <dbReference type="NCBI Taxonomy" id="656178"/>
    <lineage>
        <taxon>Bacteria</taxon>
        <taxon>Pseudomonadati</taxon>
        <taxon>Pseudomonadota</taxon>
        <taxon>Betaproteobacteria</taxon>
        <taxon>Burkholderiales</taxon>
        <taxon>Burkholderiaceae</taxon>
        <taxon>Pandoraea</taxon>
    </lineage>
</organism>
<keyword evidence="3" id="KW-1185">Reference proteome</keyword>
<dbReference type="EMBL" id="CP010897">
    <property type="protein sequence ID" value="AJP58938.1"/>
    <property type="molecule type" value="Genomic_DNA"/>
</dbReference>
<keyword evidence="1" id="KW-0472">Membrane</keyword>
<evidence type="ECO:0000313" key="3">
    <source>
        <dbReference type="Proteomes" id="UP000035085"/>
    </source>
</evidence>
<sequence>MQDDIFLGILSGLFGPVVARILSRYRYRFVFALGFLSLYVFVFVGLVVDMGWQAGWERFISGIFSATMILVALGAGLMAMFCVFVSSIGSKGGL</sequence>
<evidence type="ECO:0000256" key="1">
    <source>
        <dbReference type="SAM" id="Phobius"/>
    </source>
</evidence>
<keyword evidence="1" id="KW-1133">Transmembrane helix</keyword>
<proteinExistence type="predicted"/>
<keyword evidence="1" id="KW-0812">Transmembrane</keyword>
<reference evidence="3" key="1">
    <citation type="submission" date="2015-02" db="EMBL/GenBank/DDBJ databases">
        <title>Complete Genome Sequencing of Pandoraea vervacti NS15 sp. nov.</title>
        <authorList>
            <person name="Chan K.-G."/>
        </authorList>
    </citation>
    <scope>NUCLEOTIDE SEQUENCE [LARGE SCALE GENOMIC DNA]</scope>
    <source>
        <strain evidence="3">NS15</strain>
    </source>
</reference>
<name>A0ABM5T2B3_9BURK</name>
<evidence type="ECO:0008006" key="4">
    <source>
        <dbReference type="Google" id="ProtNLM"/>
    </source>
</evidence>
<dbReference type="Proteomes" id="UP000035085">
    <property type="component" value="Chromosome"/>
</dbReference>
<gene>
    <name evidence="2" type="ORF">UC34_22345</name>
</gene>
<feature type="transmembrane region" description="Helical" evidence="1">
    <location>
        <begin position="29"/>
        <end position="48"/>
    </location>
</feature>
<evidence type="ECO:0000313" key="2">
    <source>
        <dbReference type="EMBL" id="AJP58938.1"/>
    </source>
</evidence>
<protein>
    <recommendedName>
        <fullName evidence="4">Major facilitator superfamily (MFS) profile domain-containing protein</fullName>
    </recommendedName>
</protein>
<feature type="transmembrane region" description="Helical" evidence="1">
    <location>
        <begin position="60"/>
        <end position="85"/>
    </location>
</feature>
<accession>A0ABM5T2B3</accession>